<organism evidence="1">
    <name type="scientific">marine metagenome</name>
    <dbReference type="NCBI Taxonomy" id="408172"/>
    <lineage>
        <taxon>unclassified sequences</taxon>
        <taxon>metagenomes</taxon>
        <taxon>ecological metagenomes</taxon>
    </lineage>
</organism>
<dbReference type="GO" id="GO:0004497">
    <property type="term" value="F:monooxygenase activity"/>
    <property type="evidence" value="ECO:0007669"/>
    <property type="project" value="InterPro"/>
</dbReference>
<reference evidence="1" key="1">
    <citation type="submission" date="2018-05" db="EMBL/GenBank/DDBJ databases">
        <authorList>
            <person name="Lanie J.A."/>
            <person name="Ng W.-L."/>
            <person name="Kazmierczak K.M."/>
            <person name="Andrzejewski T.M."/>
            <person name="Davidsen T.M."/>
            <person name="Wayne K.J."/>
            <person name="Tettelin H."/>
            <person name="Glass J.I."/>
            <person name="Rusch D."/>
            <person name="Podicherti R."/>
            <person name="Tsui H.-C.T."/>
            <person name="Winkler M.E."/>
        </authorList>
    </citation>
    <scope>NUCLEOTIDE SEQUENCE</scope>
</reference>
<dbReference type="PANTHER" id="PTHR43747:SF1">
    <property type="entry name" value="SLR1998 PROTEIN"/>
    <property type="match status" value="1"/>
</dbReference>
<accession>A0A381Q5G3</accession>
<dbReference type="SUPFAM" id="SSF51905">
    <property type="entry name" value="FAD/NAD(P)-binding domain"/>
    <property type="match status" value="1"/>
</dbReference>
<name>A0A381Q5G3_9ZZZZ</name>
<dbReference type="EMBL" id="UINC01001200">
    <property type="protein sequence ID" value="SUZ74124.1"/>
    <property type="molecule type" value="Genomic_DNA"/>
</dbReference>
<sequence length="552" mass="60358">MNTDADQDSNIDLAADVVVIGGGPAGSAAATMLSRKGWQVTVLERETFPRDHVGESLLPASIPILEELGALTAVENAGFLKKYGATMVWGSDDAPWSWYFKETSHRYPHSYQVWRPKFDQILLENAKSQGVTVLEGHQVTEVIFDGDEAIGVEFTNAEGVAGEAQCSFVVDASGQSTLLGRHLELKQWDPFFQNLAVYAYFTGAQSLPDPDQNNIFIESYRHGWLWSIPLNNGRTSVGAVVDSKIGQEGIQQNGANAFLEAQLAQSSHTWALLENAEMDSEATVVMDWSYTADKLFGPGYILAGDAACFVDPLFSSGVHLALMSGVLAAAYVTTALNEPAMAGDAGEVYQELYLKEYNQFREMARLFYSSNLNAESYFWEARRITNSAEYSPRHSFIQAVAGQPPRGYERVVLNRGQAPEEFVESIRAVENERQSRTQWLAALASDPQRNQILHAVPRLAEGVQVERKPVLGEGEFVHGHVLNTVSQPEGTPCSPLVAAVIVEIDGQKSVSDIIDGMGQHLDQAGHAQLEEAVSRTIEILYVDGTVAGLVTE</sequence>
<evidence type="ECO:0000313" key="1">
    <source>
        <dbReference type="EMBL" id="SUZ74124.1"/>
    </source>
</evidence>
<dbReference type="InterPro" id="IPR050816">
    <property type="entry name" value="Flavin-dep_Halogenase_NPB"/>
</dbReference>
<dbReference type="PANTHER" id="PTHR43747">
    <property type="entry name" value="FAD-BINDING PROTEIN"/>
    <property type="match status" value="1"/>
</dbReference>
<dbReference type="PRINTS" id="PR00420">
    <property type="entry name" value="RNGMNOXGNASE"/>
</dbReference>
<dbReference type="InterPro" id="IPR006905">
    <property type="entry name" value="Flavin_halogenase"/>
</dbReference>
<gene>
    <name evidence="1" type="ORF">METZ01_LOCUS26978</name>
</gene>
<dbReference type="Gene3D" id="3.50.50.60">
    <property type="entry name" value="FAD/NAD(P)-binding domain"/>
    <property type="match status" value="1"/>
</dbReference>
<proteinExistence type="predicted"/>
<dbReference type="Gene3D" id="3.30.9.100">
    <property type="match status" value="1"/>
</dbReference>
<dbReference type="Pfam" id="PF04820">
    <property type="entry name" value="Trp_halogenase"/>
    <property type="match status" value="2"/>
</dbReference>
<dbReference type="AlphaFoldDB" id="A0A381Q5G3"/>
<dbReference type="InterPro" id="IPR036188">
    <property type="entry name" value="FAD/NAD-bd_sf"/>
</dbReference>
<protein>
    <submittedName>
        <fullName evidence="1">Uncharacterized protein</fullName>
    </submittedName>
</protein>